<dbReference type="EMBL" id="JARLKY010000120">
    <property type="protein sequence ID" value="MEC0232364.1"/>
    <property type="molecule type" value="Genomic_DNA"/>
</dbReference>
<protein>
    <submittedName>
        <fullName evidence="3">Uncharacterized protein</fullName>
    </submittedName>
</protein>
<feature type="signal peptide" evidence="2">
    <location>
        <begin position="1"/>
        <end position="21"/>
    </location>
</feature>
<comment type="caution">
    <text evidence="3">The sequence shown here is derived from an EMBL/GenBank/DDBJ whole genome shotgun (WGS) entry which is preliminary data.</text>
</comment>
<accession>A0ABU6GFI1</accession>
<sequence length="78" mass="8004">AGAAGAAHAAGAASTTSTAGAATCNDSAATCSGVQRLPTTYLSESLRLCIFFLVGIVFNNEFLQLCMLLKLFPDFRTG</sequence>
<feature type="chain" id="PRO_5046237100" evidence="2">
    <location>
        <begin position="22"/>
        <end position="78"/>
    </location>
</feature>
<keyword evidence="4" id="KW-1185">Reference proteome</keyword>
<evidence type="ECO:0000313" key="3">
    <source>
        <dbReference type="EMBL" id="MEC0232364.1"/>
    </source>
</evidence>
<dbReference type="RefSeq" id="WP_326076528.1">
    <property type="nucleotide sequence ID" value="NZ_JARLKY010000120.1"/>
</dbReference>
<name>A0ABU6GFI1_9BACL</name>
<dbReference type="Proteomes" id="UP001338137">
    <property type="component" value="Unassembled WGS sequence"/>
</dbReference>
<evidence type="ECO:0000313" key="4">
    <source>
        <dbReference type="Proteomes" id="UP001338137"/>
    </source>
</evidence>
<gene>
    <name evidence="3" type="ORF">P4I72_35210</name>
</gene>
<evidence type="ECO:0000256" key="2">
    <source>
        <dbReference type="SAM" id="SignalP"/>
    </source>
</evidence>
<keyword evidence="2" id="KW-0732">Signal</keyword>
<evidence type="ECO:0000256" key="1">
    <source>
        <dbReference type="SAM" id="MobiDB-lite"/>
    </source>
</evidence>
<feature type="region of interest" description="Disordered" evidence="1">
    <location>
        <begin position="1"/>
        <end position="21"/>
    </location>
</feature>
<proteinExistence type="predicted"/>
<reference evidence="3 4" key="1">
    <citation type="submission" date="2023-03" db="EMBL/GenBank/DDBJ databases">
        <title>Bacillus Genome Sequencing.</title>
        <authorList>
            <person name="Dunlap C."/>
        </authorList>
    </citation>
    <scope>NUCLEOTIDE SEQUENCE [LARGE SCALE GENOMIC DNA]</scope>
    <source>
        <strain evidence="3 4">BD-533</strain>
    </source>
</reference>
<organism evidence="3 4">
    <name type="scientific">Paenibacillus alba</name>
    <dbReference type="NCBI Taxonomy" id="1197127"/>
    <lineage>
        <taxon>Bacteria</taxon>
        <taxon>Bacillati</taxon>
        <taxon>Bacillota</taxon>
        <taxon>Bacilli</taxon>
        <taxon>Bacillales</taxon>
        <taxon>Paenibacillaceae</taxon>
        <taxon>Paenibacillus</taxon>
    </lineage>
</organism>
<feature type="non-terminal residue" evidence="3">
    <location>
        <position position="1"/>
    </location>
</feature>